<protein>
    <recommendedName>
        <fullName evidence="3">Phage-related minor tail protein</fullName>
    </recommendedName>
</protein>
<dbReference type="Proteomes" id="UP001152178">
    <property type="component" value="Unassembled WGS sequence"/>
</dbReference>
<organism evidence="1 2">
    <name type="scientific">Mesorhizobium qingshengii</name>
    <dbReference type="NCBI Taxonomy" id="1165689"/>
    <lineage>
        <taxon>Bacteria</taxon>
        <taxon>Pseudomonadati</taxon>
        <taxon>Pseudomonadota</taxon>
        <taxon>Alphaproteobacteria</taxon>
        <taxon>Hyphomicrobiales</taxon>
        <taxon>Phyllobacteriaceae</taxon>
        <taxon>Mesorhizobium</taxon>
    </lineage>
</organism>
<gene>
    <name evidence="1" type="ORF">OOJ09_12870</name>
</gene>
<accession>A0ABT4QUN3</accession>
<sequence>MGLKDCLISAVEQKAITREEASFLADEFDQRFAQHRLSMGDDLAKAKARKDLEIQLKAEAAEARRRADLTEARRLGVKGYLQDYRGRDGKPNVFEAAMGLLSHYGFRGASSVRGKTEAIIIGAQKNLDKVMFAFERKGLLGKRANRALQGDVIKELHGEAANDATAKFLAKSISQVFEDLRQRFNAAGGAIGKIENFGLPHTHDRLKVKAAGRDAWKAEIKGLLDPNRMKNPLTGQPLGAAGLDQALDHVWESIVSNGRAHLQPSLVRRGQGAIASQRQEERFLTFRDAASWMEYNQKYGKGDVIQAIFGHINGMARDIAAMEVLGPNPGAMVEYMKQAVAHEIGKLETGKPTLAKGATVFRDSQAAVAQYRLDSLWQALRGRPEVASGAARTTSNIKNVLTGTQLGSTVILAAATDPFVARAARKLAGLPVTSTIMDMVKMISKGSREEIISSGVMWEEYLHVMNDELRFAGPAVGSDWSRWVADRGVTFSGLQPLTVGRKLLEARAWQKTVADNSAKTFGQLDRRFRTALEGFGVTSAHWDIWRQAKDPGGFVTPRQIELNGGAVQYLDMRQAAPHDIAAEARALAHRDASEKLAEVINSWSERSVPSGTPNARSLVSGKIERGTVGGELLDFLLQYKSFGLSFTALQLEAVGEMAATRGGGTGWRRSGMAYFAPMAIMLTLGGAAYLQIKSLLDFKHPEDINPLTNPGFWFRAGIQGGGFGLFGDFVKSTENRFGQSMLESLAGPGVAAIGDTLGLTAGTLLAATRHETSHGKEKTFMEKANPGRKLTQYLRRYTPVIASHWLTRGVYNRLVLDNLQWMLDPQADKSFKAQIGLAKKNGTPYMVAPGQLTPLGR</sequence>
<proteinExistence type="predicted"/>
<evidence type="ECO:0008006" key="3">
    <source>
        <dbReference type="Google" id="ProtNLM"/>
    </source>
</evidence>
<name>A0ABT4QUN3_9HYPH</name>
<evidence type="ECO:0000313" key="1">
    <source>
        <dbReference type="EMBL" id="MCZ8545079.1"/>
    </source>
</evidence>
<dbReference type="EMBL" id="JAPFQA010000004">
    <property type="protein sequence ID" value="MCZ8545079.1"/>
    <property type="molecule type" value="Genomic_DNA"/>
</dbReference>
<keyword evidence="2" id="KW-1185">Reference proteome</keyword>
<comment type="caution">
    <text evidence="1">The sequence shown here is derived from an EMBL/GenBank/DDBJ whole genome shotgun (WGS) entry which is preliminary data.</text>
</comment>
<reference evidence="1" key="1">
    <citation type="submission" date="2022-11" db="EMBL/GenBank/DDBJ databases">
        <authorList>
            <person name="Coimbra C."/>
        </authorList>
    </citation>
    <scope>NUCLEOTIDE SEQUENCE</scope>
    <source>
        <strain evidence="1">Jales19</strain>
    </source>
</reference>
<evidence type="ECO:0000313" key="2">
    <source>
        <dbReference type="Proteomes" id="UP001152178"/>
    </source>
</evidence>
<dbReference type="RefSeq" id="WP_269905573.1">
    <property type="nucleotide sequence ID" value="NZ_JAPFQA010000004.1"/>
</dbReference>